<organism evidence="2 3">
    <name type="scientific">Candidatus Daviesbacteria bacterium RIFCSPHIGHO2_02_FULL_43_12</name>
    <dbReference type="NCBI Taxonomy" id="1797776"/>
    <lineage>
        <taxon>Bacteria</taxon>
        <taxon>Candidatus Daviesiibacteriota</taxon>
    </lineage>
</organism>
<accession>A0A1F5KJJ1</accession>
<dbReference type="Proteomes" id="UP000177328">
    <property type="component" value="Unassembled WGS sequence"/>
</dbReference>
<sequence>MSNTDQINCARCGSVLIELSRTVKELSPHQAPQITVTFRCSNDECQEAIDKKTAEVKKQRIEREEKLQERNALKKAASDEKAAANAAKL</sequence>
<evidence type="ECO:0000313" key="3">
    <source>
        <dbReference type="Proteomes" id="UP000177328"/>
    </source>
</evidence>
<evidence type="ECO:0000313" key="2">
    <source>
        <dbReference type="EMBL" id="OGE41096.1"/>
    </source>
</evidence>
<gene>
    <name evidence="2" type="ORF">A3D25_00975</name>
</gene>
<dbReference type="EMBL" id="MFDD01000002">
    <property type="protein sequence ID" value="OGE41096.1"/>
    <property type="molecule type" value="Genomic_DNA"/>
</dbReference>
<protein>
    <submittedName>
        <fullName evidence="2">Uncharacterized protein</fullName>
    </submittedName>
</protein>
<comment type="caution">
    <text evidence="2">The sequence shown here is derived from an EMBL/GenBank/DDBJ whole genome shotgun (WGS) entry which is preliminary data.</text>
</comment>
<dbReference type="AlphaFoldDB" id="A0A1F5KJJ1"/>
<proteinExistence type="predicted"/>
<feature type="region of interest" description="Disordered" evidence="1">
    <location>
        <begin position="68"/>
        <end position="89"/>
    </location>
</feature>
<reference evidence="2 3" key="1">
    <citation type="journal article" date="2016" name="Nat. Commun.">
        <title>Thousands of microbial genomes shed light on interconnected biogeochemical processes in an aquifer system.</title>
        <authorList>
            <person name="Anantharaman K."/>
            <person name="Brown C.T."/>
            <person name="Hug L.A."/>
            <person name="Sharon I."/>
            <person name="Castelle C.J."/>
            <person name="Probst A.J."/>
            <person name="Thomas B.C."/>
            <person name="Singh A."/>
            <person name="Wilkins M.J."/>
            <person name="Karaoz U."/>
            <person name="Brodie E.L."/>
            <person name="Williams K.H."/>
            <person name="Hubbard S.S."/>
            <person name="Banfield J.F."/>
        </authorList>
    </citation>
    <scope>NUCLEOTIDE SEQUENCE [LARGE SCALE GENOMIC DNA]</scope>
</reference>
<evidence type="ECO:0000256" key="1">
    <source>
        <dbReference type="SAM" id="MobiDB-lite"/>
    </source>
</evidence>
<name>A0A1F5KJJ1_9BACT</name>
<feature type="compositionally biased region" description="Basic and acidic residues" evidence="1">
    <location>
        <begin position="68"/>
        <end position="82"/>
    </location>
</feature>